<reference evidence="1" key="1">
    <citation type="submission" date="2019-09" db="EMBL/GenBank/DDBJ databases">
        <authorList>
            <person name="Rodrigo-Torres L."/>
            <person name="Arahal R. D."/>
            <person name="Lucena T."/>
        </authorList>
    </citation>
    <scope>NUCLEOTIDE SEQUENCE</scope>
    <source>
        <strain evidence="1">ISS653</strain>
    </source>
</reference>
<evidence type="ECO:0000313" key="2">
    <source>
        <dbReference type="Proteomes" id="UP000356253"/>
    </source>
</evidence>
<organism evidence="1 2">
    <name type="scientific">Mesonia oceanica</name>
    <dbReference type="NCBI Taxonomy" id="2687242"/>
    <lineage>
        <taxon>Bacteria</taxon>
        <taxon>Pseudomonadati</taxon>
        <taxon>Bacteroidota</taxon>
        <taxon>Flavobacteriia</taxon>
        <taxon>Flavobacteriales</taxon>
        <taxon>Flavobacteriaceae</taxon>
        <taxon>Mesonia</taxon>
    </lineage>
</organism>
<comment type="caution">
    <text evidence="1">The sequence shown here is derived from an EMBL/GenBank/DDBJ whole genome shotgun (WGS) entry which is preliminary data.</text>
</comment>
<dbReference type="Proteomes" id="UP000356253">
    <property type="component" value="Unassembled WGS sequence"/>
</dbReference>
<sequence length="192" mass="21983">MKTEYIFTSERIGFRNWTDQDLEAFAAINSNPEVMEHFPQVLSLKETAELINRLKARYAKNGYCYFATEILETGEFIGFIGLDYKDFKSNFTPAVDIGWRLKKSVWGKGYAPEGAKRCLEFAFDDLNLEKIIAICPETNVNSEKVMKKIGMKKIGVFKHPLLQAYPDLEKCLCYEINSTIKEGLVLPIKSTK</sequence>
<protein>
    <submittedName>
        <fullName evidence="1">Uncharacterized protein</fullName>
    </submittedName>
</protein>
<evidence type="ECO:0000313" key="1">
    <source>
        <dbReference type="EMBL" id="VVV01950.1"/>
    </source>
</evidence>
<gene>
    <name evidence="1" type="ORF">FVB9532_03245</name>
</gene>
<keyword evidence="2" id="KW-1185">Reference proteome</keyword>
<accession>A0AC61YCF3</accession>
<dbReference type="EMBL" id="CABVMM010000014">
    <property type="protein sequence ID" value="VVV01950.1"/>
    <property type="molecule type" value="Genomic_DNA"/>
</dbReference>
<proteinExistence type="predicted"/>
<name>A0AC61YCF3_9FLAO</name>